<evidence type="ECO:0000313" key="10">
    <source>
        <dbReference type="EMBL" id="AXO67757.1"/>
    </source>
</evidence>
<proteinExistence type="inferred from homology"/>
<keyword evidence="2" id="KW-0813">Transport</keyword>
<dbReference type="GO" id="GO:1902600">
    <property type="term" value="P:proton transmembrane transport"/>
    <property type="evidence" value="ECO:0007669"/>
    <property type="project" value="UniProtKB-KW"/>
</dbReference>
<organism evidence="10">
    <name type="scientific">uncultured Choricystis</name>
    <dbReference type="NCBI Taxonomy" id="858337"/>
    <lineage>
        <taxon>Eukaryota</taxon>
        <taxon>Viridiplantae</taxon>
        <taxon>Chlorophyta</taxon>
        <taxon>core chlorophytes</taxon>
        <taxon>Trebouxiophyceae</taxon>
        <taxon>environmental samples</taxon>
    </lineage>
</organism>
<feature type="transmembrane region" description="Helical" evidence="9">
    <location>
        <begin position="169"/>
        <end position="191"/>
    </location>
</feature>
<keyword evidence="7 9" id="KW-0472">Membrane</keyword>
<feature type="transmembrane region" description="Helical" evidence="9">
    <location>
        <begin position="257"/>
        <end position="276"/>
    </location>
</feature>
<feature type="transmembrane region" description="Helical" evidence="9">
    <location>
        <begin position="68"/>
        <end position="85"/>
    </location>
</feature>
<evidence type="ECO:0000256" key="2">
    <source>
        <dbReference type="ARBA" id="ARBA00022448"/>
    </source>
</evidence>
<keyword evidence="6" id="KW-0406">Ion transport</keyword>
<evidence type="ECO:0000256" key="5">
    <source>
        <dbReference type="ARBA" id="ARBA00022989"/>
    </source>
</evidence>
<keyword evidence="5 9" id="KW-1133">Transmembrane helix</keyword>
<dbReference type="Pfam" id="PF03040">
    <property type="entry name" value="CemA"/>
    <property type="match status" value="1"/>
</dbReference>
<comment type="similarity">
    <text evidence="8">Belongs to the CemA family.</text>
</comment>
<dbReference type="EMBL" id="MH591948">
    <property type="protein sequence ID" value="AXO67757.1"/>
    <property type="molecule type" value="Genomic_DNA"/>
</dbReference>
<accession>A0A346HG33</accession>
<feature type="transmembrane region" description="Helical" evidence="9">
    <location>
        <begin position="219"/>
        <end position="237"/>
    </location>
</feature>
<evidence type="ECO:0000256" key="9">
    <source>
        <dbReference type="SAM" id="Phobius"/>
    </source>
</evidence>
<dbReference type="PANTHER" id="PTHR33650:SF2">
    <property type="entry name" value="CHLOROPLAST ENVELOPE MEMBRANE PROTEIN"/>
    <property type="match status" value="1"/>
</dbReference>
<keyword evidence="3 9" id="KW-0812">Transmembrane</keyword>
<evidence type="ECO:0000256" key="4">
    <source>
        <dbReference type="ARBA" id="ARBA00022781"/>
    </source>
</evidence>
<gene>
    <name evidence="10" type="primary">cemA</name>
</gene>
<evidence type="ECO:0000256" key="8">
    <source>
        <dbReference type="ARBA" id="ARBA00043980"/>
    </source>
</evidence>
<dbReference type="InterPro" id="IPR004282">
    <property type="entry name" value="CemA"/>
</dbReference>
<evidence type="ECO:0000256" key="7">
    <source>
        <dbReference type="ARBA" id="ARBA00023136"/>
    </source>
</evidence>
<dbReference type="AlphaFoldDB" id="A0A346HG33"/>
<geneLocation type="plastid" evidence="10"/>
<name>A0A346HG33_9CHLO</name>
<evidence type="ECO:0000256" key="6">
    <source>
        <dbReference type="ARBA" id="ARBA00023065"/>
    </source>
</evidence>
<reference evidence="10" key="1">
    <citation type="submission" date="2018-07" db="EMBL/GenBank/DDBJ databases">
        <authorList>
            <person name="Quirk P.G."/>
            <person name="Krulwich T.A."/>
        </authorList>
    </citation>
    <scope>NUCLEOTIDE SEQUENCE</scope>
</reference>
<keyword evidence="10" id="KW-0934">Plastid</keyword>
<evidence type="ECO:0000256" key="1">
    <source>
        <dbReference type="ARBA" id="ARBA00004141"/>
    </source>
</evidence>
<dbReference type="GO" id="GO:0016020">
    <property type="term" value="C:membrane"/>
    <property type="evidence" value="ECO:0007669"/>
    <property type="project" value="UniProtKB-SubCell"/>
</dbReference>
<protein>
    <submittedName>
        <fullName evidence="10">Chloroplast enveloppe membrane protein</fullName>
    </submittedName>
</protein>
<sequence>MSTGYLINSHSLVSTNNYMQKKVFEPTGLIPRSISRTVYRFFLQVWPTRKKQARDVLFAEFRRSRSQAIVSIQCLLMLIFIPYGITWTLKSALIQPCIQTIWTQQNHPIFLNPYQKHRAYFRLQEYQNKRFFDHLLQAPTETPKDVLEIYWKEESAQDMKYVVNQSTEITVVALTNALGDICGFVIFFSLCQVLNKQRLILQSFVAESLYSLSDTTKSFLLILVTDGIVGFHSSVGWQCIGEVLLQRFGFEPQNDLMLLFVSTCPVFLNTMFKYGIFRYLNKISPSAYAVFRNMQE</sequence>
<comment type="subcellular location">
    <subcellularLocation>
        <location evidence="1">Membrane</location>
        <topology evidence="1">Multi-pass membrane protein</topology>
    </subcellularLocation>
</comment>
<keyword evidence="4" id="KW-0375">Hydrogen ion transport</keyword>
<evidence type="ECO:0000256" key="3">
    <source>
        <dbReference type="ARBA" id="ARBA00022692"/>
    </source>
</evidence>
<dbReference type="PANTHER" id="PTHR33650">
    <property type="entry name" value="CHLOROPLAST ENVELOPE MEMBRANE PROTEIN-RELATED"/>
    <property type="match status" value="1"/>
</dbReference>